<dbReference type="RefSeq" id="WP_408155331.1">
    <property type="nucleotide sequence ID" value="NZ_JAQQCL010000020.1"/>
</dbReference>
<dbReference type="GO" id="GO:0003677">
    <property type="term" value="F:DNA binding"/>
    <property type="evidence" value="ECO:0007669"/>
    <property type="project" value="UniProtKB-KW"/>
</dbReference>
<dbReference type="PROSITE" id="PS00356">
    <property type="entry name" value="HTH_LACI_1"/>
    <property type="match status" value="1"/>
</dbReference>
<dbReference type="SMART" id="SM00354">
    <property type="entry name" value="HTH_LACI"/>
    <property type="match status" value="1"/>
</dbReference>
<feature type="domain" description="HTH lacI-type" evidence="4">
    <location>
        <begin position="2"/>
        <end position="56"/>
    </location>
</feature>
<dbReference type="InterPro" id="IPR046335">
    <property type="entry name" value="LacI/GalR-like_sensor"/>
</dbReference>
<evidence type="ECO:0000256" key="1">
    <source>
        <dbReference type="ARBA" id="ARBA00023015"/>
    </source>
</evidence>
<name>A0ABW9EJU8_9BURK</name>
<dbReference type="Pfam" id="PF00356">
    <property type="entry name" value="LacI"/>
    <property type="match status" value="1"/>
</dbReference>
<evidence type="ECO:0000313" key="7">
    <source>
        <dbReference type="Proteomes" id="UP001629392"/>
    </source>
</evidence>
<evidence type="ECO:0000313" key="6">
    <source>
        <dbReference type="EMBL" id="MFM0719332.1"/>
    </source>
</evidence>
<evidence type="ECO:0000259" key="4">
    <source>
        <dbReference type="PROSITE" id="PS50932"/>
    </source>
</evidence>
<dbReference type="InterPro" id="IPR010982">
    <property type="entry name" value="Lambda_DNA-bd_dom_sf"/>
</dbReference>
<feature type="domain" description="HTH cro/C1-type" evidence="5">
    <location>
        <begin position="3"/>
        <end position="46"/>
    </location>
</feature>
<dbReference type="Gene3D" id="3.40.50.2300">
    <property type="match status" value="2"/>
</dbReference>
<sequence length="346" mass="36723">MVTLSEVAKRAHVTAATVSNVLRNREKVRPETAERVLKAIADLGYRPNLNARALAEGRSSTLALMLSNISNPFYPEFVLAAERAARKTGHFLMVCNTDDDAEIGRAYLNQIAGTLADGVLVMNTDITINDLCASAMHSAPILLAMWEHPESPPALPCIAVDFAHAGELAARHLLELGHREIGLLIGDGCGGLQDARSNGFRAAMRAAGIEADAAAVLQIRDSIDAGYAACMQLMSNRPHLSAIFATNDLLAIGAAQALITLGRAVPDDVSVIGITDIQLAHQVHPALTTVAIQTAAIAELSIDSLIRLIQAPEQQPSMVLAPLPELVVRASTGPRRANQSFCRTAS</sequence>
<dbReference type="EMBL" id="JAQQCL010000020">
    <property type="protein sequence ID" value="MFM0719332.1"/>
    <property type="molecule type" value="Genomic_DNA"/>
</dbReference>
<dbReference type="PROSITE" id="PS50932">
    <property type="entry name" value="HTH_LACI_2"/>
    <property type="match status" value="1"/>
</dbReference>
<dbReference type="InterPro" id="IPR028082">
    <property type="entry name" value="Peripla_BP_I"/>
</dbReference>
<dbReference type="InterPro" id="IPR000843">
    <property type="entry name" value="HTH_LacI"/>
</dbReference>
<keyword evidence="2 6" id="KW-0238">DNA-binding</keyword>
<dbReference type="Pfam" id="PF13377">
    <property type="entry name" value="Peripla_BP_3"/>
    <property type="match status" value="1"/>
</dbReference>
<keyword evidence="7" id="KW-1185">Reference proteome</keyword>
<dbReference type="PROSITE" id="PS50943">
    <property type="entry name" value="HTH_CROC1"/>
    <property type="match status" value="1"/>
</dbReference>
<evidence type="ECO:0000259" key="5">
    <source>
        <dbReference type="PROSITE" id="PS50943"/>
    </source>
</evidence>
<gene>
    <name evidence="6" type="ORF">PQQ73_23690</name>
</gene>
<dbReference type="SUPFAM" id="SSF53822">
    <property type="entry name" value="Periplasmic binding protein-like I"/>
    <property type="match status" value="1"/>
</dbReference>
<organism evidence="6 7">
    <name type="scientific">Paraburkholderia strydomiana</name>
    <dbReference type="NCBI Taxonomy" id="1245417"/>
    <lineage>
        <taxon>Bacteria</taxon>
        <taxon>Pseudomonadati</taxon>
        <taxon>Pseudomonadota</taxon>
        <taxon>Betaproteobacteria</taxon>
        <taxon>Burkholderiales</taxon>
        <taxon>Burkholderiaceae</taxon>
        <taxon>Paraburkholderia</taxon>
    </lineage>
</organism>
<reference evidence="6 7" key="1">
    <citation type="journal article" date="2024" name="Chem. Sci.">
        <title>Discovery of megapolipeptins by genome mining of a Burkholderiales bacteria collection.</title>
        <authorList>
            <person name="Paulo B.S."/>
            <person name="Recchia M.J.J."/>
            <person name="Lee S."/>
            <person name="Fergusson C.H."/>
            <person name="Romanowski S.B."/>
            <person name="Hernandez A."/>
            <person name="Krull N."/>
            <person name="Liu D.Y."/>
            <person name="Cavanagh H."/>
            <person name="Bos A."/>
            <person name="Gray C.A."/>
            <person name="Murphy B.T."/>
            <person name="Linington R.G."/>
            <person name="Eustaquio A.S."/>
        </authorList>
    </citation>
    <scope>NUCLEOTIDE SEQUENCE [LARGE SCALE GENOMIC DNA]</scope>
    <source>
        <strain evidence="6 7">RL17-350-BIC-E</strain>
    </source>
</reference>
<comment type="caution">
    <text evidence="6">The sequence shown here is derived from an EMBL/GenBank/DDBJ whole genome shotgun (WGS) entry which is preliminary data.</text>
</comment>
<dbReference type="PANTHER" id="PTHR30146">
    <property type="entry name" value="LACI-RELATED TRANSCRIPTIONAL REPRESSOR"/>
    <property type="match status" value="1"/>
</dbReference>
<evidence type="ECO:0000256" key="2">
    <source>
        <dbReference type="ARBA" id="ARBA00023125"/>
    </source>
</evidence>
<proteinExistence type="predicted"/>
<dbReference type="CDD" id="cd01392">
    <property type="entry name" value="HTH_LacI"/>
    <property type="match status" value="1"/>
</dbReference>
<dbReference type="PANTHER" id="PTHR30146:SF109">
    <property type="entry name" value="HTH-TYPE TRANSCRIPTIONAL REGULATOR GALS"/>
    <property type="match status" value="1"/>
</dbReference>
<evidence type="ECO:0000256" key="3">
    <source>
        <dbReference type="ARBA" id="ARBA00023163"/>
    </source>
</evidence>
<protein>
    <submittedName>
        <fullName evidence="6">LacI family DNA-binding transcriptional regulator</fullName>
    </submittedName>
</protein>
<accession>A0ABW9EJU8</accession>
<keyword evidence="1" id="KW-0805">Transcription regulation</keyword>
<dbReference type="Gene3D" id="1.10.260.40">
    <property type="entry name" value="lambda repressor-like DNA-binding domains"/>
    <property type="match status" value="1"/>
</dbReference>
<dbReference type="InterPro" id="IPR001387">
    <property type="entry name" value="Cro/C1-type_HTH"/>
</dbReference>
<dbReference type="Proteomes" id="UP001629392">
    <property type="component" value="Unassembled WGS sequence"/>
</dbReference>
<dbReference type="SUPFAM" id="SSF47413">
    <property type="entry name" value="lambda repressor-like DNA-binding domains"/>
    <property type="match status" value="1"/>
</dbReference>
<keyword evidence="3" id="KW-0804">Transcription</keyword>